<organism evidence="5 6">
    <name type="scientific">Stephania japonica</name>
    <dbReference type="NCBI Taxonomy" id="461633"/>
    <lineage>
        <taxon>Eukaryota</taxon>
        <taxon>Viridiplantae</taxon>
        <taxon>Streptophyta</taxon>
        <taxon>Embryophyta</taxon>
        <taxon>Tracheophyta</taxon>
        <taxon>Spermatophyta</taxon>
        <taxon>Magnoliopsida</taxon>
        <taxon>Ranunculales</taxon>
        <taxon>Menispermaceae</taxon>
        <taxon>Menispermoideae</taxon>
        <taxon>Cissampelideae</taxon>
        <taxon>Stephania</taxon>
    </lineage>
</organism>
<dbReference type="InterPro" id="IPR000772">
    <property type="entry name" value="Ricin_B_lectin"/>
</dbReference>
<comment type="function">
    <text evidence="3">The A chain is responsible for inhibiting protein synthesis through the catalytic inactivation of 60S ribosomal subunits by removing adenine from position 4,324 of 28S rRNA. The B chain binds to cell receptors and probably facilitates the entry into the cell of the A chain; B chains are also responsible for cell agglutination (lectin activity).</text>
</comment>
<dbReference type="Pfam" id="PF00652">
    <property type="entry name" value="Ricin_B_lectin"/>
    <property type="match status" value="2"/>
</dbReference>
<dbReference type="InterPro" id="IPR001574">
    <property type="entry name" value="Ribosome_inactivat_prot"/>
</dbReference>
<dbReference type="EMBL" id="JBBNAE010000002">
    <property type="protein sequence ID" value="KAK9145677.1"/>
    <property type="molecule type" value="Genomic_DNA"/>
</dbReference>
<keyword evidence="3" id="KW-0378">Hydrolase</keyword>
<dbReference type="Gene3D" id="2.80.10.50">
    <property type="match status" value="2"/>
</dbReference>
<dbReference type="CDD" id="cd23443">
    <property type="entry name" value="beta-trefoil_Ricin_RIPs_II_rpt1"/>
    <property type="match status" value="1"/>
</dbReference>
<keyword evidence="6" id="KW-1185">Reference proteome</keyword>
<dbReference type="InterPro" id="IPR036041">
    <property type="entry name" value="Ribosome-inact_prot_sf"/>
</dbReference>
<dbReference type="GO" id="GO:0006952">
    <property type="term" value="P:defense response"/>
    <property type="evidence" value="ECO:0007669"/>
    <property type="project" value="UniProtKB-KW"/>
</dbReference>
<keyword evidence="3" id="KW-0800">Toxin</keyword>
<evidence type="ECO:0000313" key="5">
    <source>
        <dbReference type="EMBL" id="KAK9145677.1"/>
    </source>
</evidence>
<keyword evidence="3" id="KW-0611">Plant defense</keyword>
<feature type="domain" description="Ricin B lectin" evidence="4">
    <location>
        <begin position="237"/>
        <end position="363"/>
    </location>
</feature>
<dbReference type="InterPro" id="IPR016139">
    <property type="entry name" value="Ribosome_inactivat_prot_sub2"/>
</dbReference>
<dbReference type="PANTHER" id="PTHR33453">
    <property type="match status" value="1"/>
</dbReference>
<dbReference type="InterPro" id="IPR016138">
    <property type="entry name" value="Ribosome_inactivat_prot_sub1"/>
</dbReference>
<keyword evidence="1" id="KW-1015">Disulfide bond</keyword>
<sequence length="452" mass="50825">MLRAPTTVTDSERYILLEIAESRGQTVTFAIDVINVYVIGYRVGNRRYFFNESRTVPNARNLLFTDATWTSPEPLRSANYNALESRAGARRMNIALTLQSLLGAISELISHPEDARSILIVIEMVSEAVRYWEIETRIRNTANFMPDGYIIDLETNWENICTQVQTSDHLAFEREITIGDRVADNVNSFVIAGLFLMMVVCNPPTTSTTTSFVPHLHIKQQPNLGGADDQTCKHLVEPRTRIMGRDGMCVDVEKFIYLDNNPIVLFACKTSDFKNQLWTLGKDGRIQSLEKCLAASGTTPGSSVVIHECETLNNSALVWSMTYTGELVNAHSGLALTAKDGSSASKLTLEERDSSSFQSWKATNKLTPVDVYIHGVNNQCIYYNGHYGVYTEACSKGTSRQQWRLYPDGTIRPKDWNWKSQKVVDASETEAGYLVAWEFHGGKNQIWTLEFI</sequence>
<dbReference type="GO" id="GO:0017148">
    <property type="term" value="P:negative regulation of translation"/>
    <property type="evidence" value="ECO:0007669"/>
    <property type="project" value="UniProtKB-KW"/>
</dbReference>
<dbReference type="GO" id="GO:0030598">
    <property type="term" value="F:rRNA N-glycosylase activity"/>
    <property type="evidence" value="ECO:0007669"/>
    <property type="project" value="UniProtKB-EC"/>
</dbReference>
<dbReference type="AlphaFoldDB" id="A0AAP0K4D6"/>
<dbReference type="InterPro" id="IPR035992">
    <property type="entry name" value="Ricin_B-like_lectins"/>
</dbReference>
<evidence type="ECO:0000256" key="2">
    <source>
        <dbReference type="ARBA" id="ARBA00023180"/>
    </source>
</evidence>
<comment type="catalytic activity">
    <reaction evidence="3">
        <text>Endohydrolysis of the N-glycosidic bond at one specific adenosine on the 28S rRNA.</text>
        <dbReference type="EC" id="3.2.2.22"/>
    </reaction>
</comment>
<dbReference type="Gene3D" id="3.40.420.10">
    <property type="entry name" value="Ricin (A subunit), domain 1"/>
    <property type="match status" value="1"/>
</dbReference>
<dbReference type="PROSITE" id="PS50231">
    <property type="entry name" value="RICIN_B_LECTIN"/>
    <property type="match status" value="2"/>
</dbReference>
<dbReference type="PRINTS" id="PR00396">
    <property type="entry name" value="SHIGARICIN"/>
</dbReference>
<feature type="domain" description="Ricin B lectin" evidence="4">
    <location>
        <begin position="369"/>
        <end position="450"/>
    </location>
</feature>
<comment type="subunit">
    <text evidence="3">Might form dimers or tetramers of disulfide-linked A and B chains.</text>
</comment>
<dbReference type="PANTHER" id="PTHR33453:SF34">
    <property type="entry name" value="RIBOSOME-INACTIVATING PROTEIN"/>
    <property type="match status" value="1"/>
</dbReference>
<keyword evidence="2" id="KW-0325">Glycoprotein</keyword>
<name>A0AAP0K4D6_9MAGN</name>
<reference evidence="5 6" key="1">
    <citation type="submission" date="2024-01" db="EMBL/GenBank/DDBJ databases">
        <title>Genome assemblies of Stephania.</title>
        <authorList>
            <person name="Yang L."/>
        </authorList>
    </citation>
    <scope>NUCLEOTIDE SEQUENCE [LARGE SCALE GENOMIC DNA]</scope>
    <source>
        <strain evidence="5">QJT</strain>
        <tissue evidence="5">Leaf</tissue>
    </source>
</reference>
<dbReference type="SUPFAM" id="SSF50370">
    <property type="entry name" value="Ricin B-like lectins"/>
    <property type="match status" value="2"/>
</dbReference>
<evidence type="ECO:0000313" key="6">
    <source>
        <dbReference type="Proteomes" id="UP001417504"/>
    </source>
</evidence>
<evidence type="ECO:0000256" key="3">
    <source>
        <dbReference type="RuleBase" id="RU004915"/>
    </source>
</evidence>
<dbReference type="EC" id="3.2.2.22" evidence="3"/>
<protein>
    <recommendedName>
        <fullName evidence="3">Ribosome-inactivating protein</fullName>
    </recommendedName>
    <component>
        <recommendedName>
            <fullName evidence="3">Ribosome-inactivating protein chain A</fullName>
        </recommendedName>
        <alternativeName>
            <fullName evidence="3">rRNA N-glycosidase</fullName>
            <ecNumber evidence="3">3.2.2.22</ecNumber>
        </alternativeName>
    </component>
    <component>
        <recommendedName>
            <fullName evidence="3">Ribosome-inactivating protein chain B</fullName>
        </recommendedName>
    </component>
</protein>
<evidence type="ECO:0000256" key="1">
    <source>
        <dbReference type="ARBA" id="ARBA00023157"/>
    </source>
</evidence>
<accession>A0AAP0K4D6</accession>
<dbReference type="Pfam" id="PF00161">
    <property type="entry name" value="RIP"/>
    <property type="match status" value="1"/>
</dbReference>
<dbReference type="SUPFAM" id="SSF56371">
    <property type="entry name" value="Ribosome inactivating proteins (RIP)"/>
    <property type="match status" value="1"/>
</dbReference>
<dbReference type="Proteomes" id="UP001417504">
    <property type="component" value="Unassembled WGS sequence"/>
</dbReference>
<dbReference type="GO" id="GO:0090729">
    <property type="term" value="F:toxin activity"/>
    <property type="evidence" value="ECO:0007669"/>
    <property type="project" value="UniProtKB-KW"/>
</dbReference>
<proteinExistence type="inferred from homology"/>
<dbReference type="Gene3D" id="4.10.470.10">
    <property type="entry name" value="Ricin (A Subunit), domain 2"/>
    <property type="match status" value="1"/>
</dbReference>
<dbReference type="InterPro" id="IPR017989">
    <property type="entry name" value="Ribosome_inactivat_1/2"/>
</dbReference>
<comment type="caution">
    <text evidence="5">The sequence shown here is derived from an EMBL/GenBank/DDBJ whole genome shotgun (WGS) entry which is preliminary data.</text>
</comment>
<comment type="similarity">
    <text evidence="3">Belongs to the ribosome-inactivating protein family.</text>
</comment>
<evidence type="ECO:0000259" key="4">
    <source>
        <dbReference type="SMART" id="SM00458"/>
    </source>
</evidence>
<gene>
    <name evidence="5" type="ORF">Sjap_005580</name>
</gene>
<keyword evidence="3" id="KW-0652">Protein synthesis inhibitor</keyword>
<dbReference type="SMART" id="SM00458">
    <property type="entry name" value="RICIN"/>
    <property type="match status" value="2"/>
</dbReference>